<evidence type="ECO:0000256" key="1">
    <source>
        <dbReference type="SAM" id="Phobius"/>
    </source>
</evidence>
<dbReference type="Proteomes" id="UP000087171">
    <property type="component" value="Chromosome Ca7"/>
</dbReference>
<keyword evidence="2" id="KW-1185">Reference proteome</keyword>
<dbReference type="RefSeq" id="XP_012573364.1">
    <property type="nucleotide sequence ID" value="XM_012717910.2"/>
</dbReference>
<dbReference type="PANTHER" id="PTHR33181">
    <property type="entry name" value="OS01G0778500 PROTEIN"/>
    <property type="match status" value="1"/>
</dbReference>
<dbReference type="AlphaFoldDB" id="A0A1S3EDA8"/>
<gene>
    <name evidence="3" type="primary">LOC105852460</name>
</gene>
<proteinExistence type="predicted"/>
<dbReference type="OrthoDB" id="689242at2759"/>
<sequence>MLHPRINQIKFNSIILYTHHILCLSFSLLHFMDWLHKLRRTWTTLSTRIKLRKSAAGVIAGCRSGGELSGDCGGAVSGLLNLRDDVKMCGYRDVEVMWNMLSSSLTTESTETARSTKRKKLSQRNCKQRSNSRLLFWSNHNS</sequence>
<reference evidence="2" key="1">
    <citation type="journal article" date="2013" name="Nat. Biotechnol.">
        <title>Draft genome sequence of chickpea (Cicer arietinum) provides a resource for trait improvement.</title>
        <authorList>
            <person name="Varshney R.K."/>
            <person name="Song C."/>
            <person name="Saxena R.K."/>
            <person name="Azam S."/>
            <person name="Yu S."/>
            <person name="Sharpe A.G."/>
            <person name="Cannon S."/>
            <person name="Baek J."/>
            <person name="Rosen B.D."/>
            <person name="Tar'an B."/>
            <person name="Millan T."/>
            <person name="Zhang X."/>
            <person name="Ramsay L.D."/>
            <person name="Iwata A."/>
            <person name="Wang Y."/>
            <person name="Nelson W."/>
            <person name="Farmer A.D."/>
            <person name="Gaur P.M."/>
            <person name="Soderlund C."/>
            <person name="Penmetsa R.V."/>
            <person name="Xu C."/>
            <person name="Bharti A.K."/>
            <person name="He W."/>
            <person name="Winter P."/>
            <person name="Zhao S."/>
            <person name="Hane J.K."/>
            <person name="Carrasquilla-Garcia N."/>
            <person name="Condie J.A."/>
            <person name="Upadhyaya H.D."/>
            <person name="Luo M.C."/>
            <person name="Thudi M."/>
            <person name="Gowda C.L."/>
            <person name="Singh N.P."/>
            <person name="Lichtenzveig J."/>
            <person name="Gali K.K."/>
            <person name="Rubio J."/>
            <person name="Nadarajan N."/>
            <person name="Dolezel J."/>
            <person name="Bansal K.C."/>
            <person name="Xu X."/>
            <person name="Edwards D."/>
            <person name="Zhang G."/>
            <person name="Kahl G."/>
            <person name="Gil J."/>
            <person name="Singh K.B."/>
            <person name="Datta S.K."/>
            <person name="Jackson S.A."/>
            <person name="Wang J."/>
            <person name="Cook D.R."/>
        </authorList>
    </citation>
    <scope>NUCLEOTIDE SEQUENCE [LARGE SCALE GENOMIC DNA]</scope>
    <source>
        <strain evidence="2">cv. CDC Frontier</strain>
    </source>
</reference>
<protein>
    <submittedName>
        <fullName evidence="3">Uncharacterized protein LOC105852460</fullName>
    </submittedName>
</protein>
<reference evidence="3" key="2">
    <citation type="submission" date="2025-08" db="UniProtKB">
        <authorList>
            <consortium name="RefSeq"/>
        </authorList>
    </citation>
    <scope>IDENTIFICATION</scope>
    <source>
        <tissue evidence="3">Etiolated seedlings</tissue>
    </source>
</reference>
<name>A0A1S3EDA8_CICAR</name>
<dbReference type="PANTHER" id="PTHR33181:SF19">
    <property type="entry name" value="OS04G0658200 PROTEIN"/>
    <property type="match status" value="1"/>
</dbReference>
<organism evidence="2 3">
    <name type="scientific">Cicer arietinum</name>
    <name type="common">Chickpea</name>
    <name type="synonym">Garbanzo</name>
    <dbReference type="NCBI Taxonomy" id="3827"/>
    <lineage>
        <taxon>Eukaryota</taxon>
        <taxon>Viridiplantae</taxon>
        <taxon>Streptophyta</taxon>
        <taxon>Embryophyta</taxon>
        <taxon>Tracheophyta</taxon>
        <taxon>Spermatophyta</taxon>
        <taxon>Magnoliopsida</taxon>
        <taxon>eudicotyledons</taxon>
        <taxon>Gunneridae</taxon>
        <taxon>Pentapetalae</taxon>
        <taxon>rosids</taxon>
        <taxon>fabids</taxon>
        <taxon>Fabales</taxon>
        <taxon>Fabaceae</taxon>
        <taxon>Papilionoideae</taxon>
        <taxon>50 kb inversion clade</taxon>
        <taxon>NPAAA clade</taxon>
        <taxon>Hologalegina</taxon>
        <taxon>IRL clade</taxon>
        <taxon>Cicereae</taxon>
        <taxon>Cicer</taxon>
    </lineage>
</organism>
<feature type="transmembrane region" description="Helical" evidence="1">
    <location>
        <begin position="14"/>
        <end position="32"/>
    </location>
</feature>
<evidence type="ECO:0000313" key="2">
    <source>
        <dbReference type="Proteomes" id="UP000087171"/>
    </source>
</evidence>
<keyword evidence="1" id="KW-0812">Transmembrane</keyword>
<accession>A0A1S3EDA8</accession>
<evidence type="ECO:0000313" key="3">
    <source>
        <dbReference type="RefSeq" id="XP_012573364.1"/>
    </source>
</evidence>
<keyword evidence="1" id="KW-0472">Membrane</keyword>
<keyword evidence="1" id="KW-1133">Transmembrane helix</keyword>